<accession>A0ABN7T1Y0</accession>
<dbReference type="InterPro" id="IPR003719">
    <property type="entry name" value="Phenazine_PhzF-like"/>
</dbReference>
<protein>
    <submittedName>
        <fullName evidence="3">Oidioi.mRNA.OKI2018_I69.chr2.g5955.t1.cds</fullName>
    </submittedName>
</protein>
<evidence type="ECO:0000313" key="4">
    <source>
        <dbReference type="Proteomes" id="UP001158576"/>
    </source>
</evidence>
<evidence type="ECO:0000313" key="3">
    <source>
        <dbReference type="EMBL" id="CAG5111675.1"/>
    </source>
</evidence>
<organism evidence="3 4">
    <name type="scientific">Oikopleura dioica</name>
    <name type="common">Tunicate</name>
    <dbReference type="NCBI Taxonomy" id="34765"/>
    <lineage>
        <taxon>Eukaryota</taxon>
        <taxon>Metazoa</taxon>
        <taxon>Chordata</taxon>
        <taxon>Tunicata</taxon>
        <taxon>Appendicularia</taxon>
        <taxon>Copelata</taxon>
        <taxon>Oikopleuridae</taxon>
        <taxon>Oikopleura</taxon>
    </lineage>
</organism>
<name>A0ABN7T1Y0_OIKDI</name>
<sequence>MSLKFFIVDAFAGEPFSGNPAAVVFLEKKLEEEEYLKYSAEFNLSETAFLLPLEGKSLNLNENPTRFSLRWFTPTVEVNLCGHATLAACAALEAFGIVANEFEFETLSGLLKGVKDEENWCLQFPSNPPAEMEKTWHSEVTNSIFDDNDVVSKIFYSSATKKMIIVLDEELPIDFLRNLQVDSTRMFESCPSGEVVRGVSITKAVKEDENLDFVSRYFSPWNGIPEDPVNGSSHTNLAPLWAKLLGKVQLRAKMVSKRGGDLSLQVKEKEVMIGGPSNLFASGHVCVEI</sequence>
<dbReference type="EMBL" id="OU015567">
    <property type="protein sequence ID" value="CAG5111675.1"/>
    <property type="molecule type" value="Genomic_DNA"/>
</dbReference>
<dbReference type="PANTHER" id="PTHR13774">
    <property type="entry name" value="PHENAZINE BIOSYNTHESIS PROTEIN"/>
    <property type="match status" value="1"/>
</dbReference>
<proteinExistence type="inferred from homology"/>
<dbReference type="NCBIfam" id="TIGR00654">
    <property type="entry name" value="PhzF_family"/>
    <property type="match status" value="1"/>
</dbReference>
<dbReference type="Gene3D" id="3.10.310.10">
    <property type="entry name" value="Diaminopimelate Epimerase, Chain A, domain 1"/>
    <property type="match status" value="2"/>
</dbReference>
<evidence type="ECO:0000256" key="2">
    <source>
        <dbReference type="ARBA" id="ARBA00023235"/>
    </source>
</evidence>
<gene>
    <name evidence="3" type="ORF">OKIOD_LOCUS14720</name>
</gene>
<dbReference type="SUPFAM" id="SSF54506">
    <property type="entry name" value="Diaminopimelate epimerase-like"/>
    <property type="match status" value="1"/>
</dbReference>
<comment type="similarity">
    <text evidence="1">Belongs to the PhzF family.</text>
</comment>
<dbReference type="PANTHER" id="PTHR13774:SF17">
    <property type="entry name" value="PHENAZINE BIOSYNTHESIS-LIKE DOMAIN-CONTAINING PROTEIN"/>
    <property type="match status" value="1"/>
</dbReference>
<dbReference type="Pfam" id="PF02567">
    <property type="entry name" value="PhzC-PhzF"/>
    <property type="match status" value="1"/>
</dbReference>
<reference evidence="3 4" key="1">
    <citation type="submission" date="2021-04" db="EMBL/GenBank/DDBJ databases">
        <authorList>
            <person name="Bliznina A."/>
        </authorList>
    </citation>
    <scope>NUCLEOTIDE SEQUENCE [LARGE SCALE GENOMIC DNA]</scope>
</reference>
<keyword evidence="2" id="KW-0413">Isomerase</keyword>
<dbReference type="Proteomes" id="UP001158576">
    <property type="component" value="Chromosome 2"/>
</dbReference>
<evidence type="ECO:0000256" key="1">
    <source>
        <dbReference type="ARBA" id="ARBA00008270"/>
    </source>
</evidence>
<dbReference type="PIRSF" id="PIRSF016184">
    <property type="entry name" value="PhzC_PhzF"/>
    <property type="match status" value="1"/>
</dbReference>
<keyword evidence="4" id="KW-1185">Reference proteome</keyword>